<dbReference type="PROSITE" id="PS50932">
    <property type="entry name" value="HTH_LACI_2"/>
    <property type="match status" value="1"/>
</dbReference>
<name>A0A1G5FV29_9RHOB</name>
<evidence type="ECO:0000256" key="1">
    <source>
        <dbReference type="ARBA" id="ARBA00022491"/>
    </source>
</evidence>
<evidence type="ECO:0000256" key="2">
    <source>
        <dbReference type="ARBA" id="ARBA00023015"/>
    </source>
</evidence>
<feature type="domain" description="HTH lacI-type" evidence="6">
    <location>
        <begin position="26"/>
        <end position="80"/>
    </location>
</feature>
<dbReference type="InterPro" id="IPR000843">
    <property type="entry name" value="HTH_LacI"/>
</dbReference>
<dbReference type="RefSeq" id="WP_090742032.1">
    <property type="nucleotide sequence ID" value="NZ_FMVT01000004.1"/>
</dbReference>
<dbReference type="SUPFAM" id="SSF53822">
    <property type="entry name" value="Periplasmic binding protein-like I"/>
    <property type="match status" value="1"/>
</dbReference>
<organism evidence="7 8">
    <name type="scientific">Paracoccus tibetensis</name>
    <dbReference type="NCBI Taxonomy" id="336292"/>
    <lineage>
        <taxon>Bacteria</taxon>
        <taxon>Pseudomonadati</taxon>
        <taxon>Pseudomonadota</taxon>
        <taxon>Alphaproteobacteria</taxon>
        <taxon>Rhodobacterales</taxon>
        <taxon>Paracoccaceae</taxon>
        <taxon>Paracoccus</taxon>
    </lineage>
</organism>
<dbReference type="SUPFAM" id="SSF47413">
    <property type="entry name" value="lambda repressor-like DNA-binding domains"/>
    <property type="match status" value="1"/>
</dbReference>
<dbReference type="EMBL" id="FMVT01000004">
    <property type="protein sequence ID" value="SCY43086.1"/>
    <property type="molecule type" value="Genomic_DNA"/>
</dbReference>
<evidence type="ECO:0000256" key="3">
    <source>
        <dbReference type="ARBA" id="ARBA00023125"/>
    </source>
</evidence>
<feature type="region of interest" description="Disordered" evidence="5">
    <location>
        <begin position="1"/>
        <end position="23"/>
    </location>
</feature>
<evidence type="ECO:0000259" key="6">
    <source>
        <dbReference type="PROSITE" id="PS50932"/>
    </source>
</evidence>
<keyword evidence="1" id="KW-0678">Repressor</keyword>
<dbReference type="SMART" id="SM00354">
    <property type="entry name" value="HTH_LACI"/>
    <property type="match status" value="1"/>
</dbReference>
<accession>A0A1G5FV29</accession>
<evidence type="ECO:0000256" key="5">
    <source>
        <dbReference type="SAM" id="MobiDB-lite"/>
    </source>
</evidence>
<dbReference type="Pfam" id="PF13377">
    <property type="entry name" value="Peripla_BP_3"/>
    <property type="match status" value="1"/>
</dbReference>
<dbReference type="CDD" id="cd01392">
    <property type="entry name" value="HTH_LacI"/>
    <property type="match status" value="1"/>
</dbReference>
<dbReference type="InterPro" id="IPR046335">
    <property type="entry name" value="LacI/GalR-like_sensor"/>
</dbReference>
<evidence type="ECO:0000256" key="4">
    <source>
        <dbReference type="ARBA" id="ARBA00023163"/>
    </source>
</evidence>
<dbReference type="OrthoDB" id="8433438at2"/>
<dbReference type="Pfam" id="PF00356">
    <property type="entry name" value="LacI"/>
    <property type="match status" value="1"/>
</dbReference>
<keyword evidence="3" id="KW-0238">DNA-binding</keyword>
<dbReference type="InterPro" id="IPR028082">
    <property type="entry name" value="Peripla_BP_I"/>
</dbReference>
<keyword evidence="4" id="KW-0804">Transcription</keyword>
<keyword evidence="2" id="KW-0805">Transcription regulation</keyword>
<dbReference type="STRING" id="336292.SAMN05660710_01579"/>
<dbReference type="PANTHER" id="PTHR30146">
    <property type="entry name" value="LACI-RELATED TRANSCRIPTIONAL REPRESSOR"/>
    <property type="match status" value="1"/>
</dbReference>
<dbReference type="GO" id="GO:0000976">
    <property type="term" value="F:transcription cis-regulatory region binding"/>
    <property type="evidence" value="ECO:0007669"/>
    <property type="project" value="TreeGrafter"/>
</dbReference>
<dbReference type="InterPro" id="IPR010982">
    <property type="entry name" value="Lambda_DNA-bd_dom_sf"/>
</dbReference>
<evidence type="ECO:0000313" key="8">
    <source>
        <dbReference type="Proteomes" id="UP000199502"/>
    </source>
</evidence>
<dbReference type="Gene3D" id="1.10.260.40">
    <property type="entry name" value="lambda repressor-like DNA-binding domains"/>
    <property type="match status" value="1"/>
</dbReference>
<dbReference type="Gene3D" id="3.40.50.2300">
    <property type="match status" value="2"/>
</dbReference>
<protein>
    <submittedName>
        <fullName evidence="7">Transcriptional regulator, LacI family</fullName>
    </submittedName>
</protein>
<gene>
    <name evidence="7" type="ORF">SAMN05660710_01579</name>
</gene>
<dbReference type="CDD" id="cd06278">
    <property type="entry name" value="PBP1_LacI-like"/>
    <property type="match status" value="1"/>
</dbReference>
<evidence type="ECO:0000313" key="7">
    <source>
        <dbReference type="EMBL" id="SCY43086.1"/>
    </source>
</evidence>
<keyword evidence="8" id="KW-1185">Reference proteome</keyword>
<dbReference type="AlphaFoldDB" id="A0A1G5FV29"/>
<reference evidence="7 8" key="1">
    <citation type="submission" date="2016-10" db="EMBL/GenBank/DDBJ databases">
        <authorList>
            <person name="de Groot N.N."/>
        </authorList>
    </citation>
    <scope>NUCLEOTIDE SEQUENCE [LARGE SCALE GENOMIC DNA]</scope>
    <source>
        <strain evidence="7 8">CGMCC 1.8925</strain>
    </source>
</reference>
<dbReference type="Proteomes" id="UP000199502">
    <property type="component" value="Unassembled WGS sequence"/>
</dbReference>
<dbReference type="PANTHER" id="PTHR30146:SF148">
    <property type="entry name" value="HTH-TYPE TRANSCRIPTIONAL REPRESSOR PURR-RELATED"/>
    <property type="match status" value="1"/>
</dbReference>
<proteinExistence type="predicted"/>
<dbReference type="GO" id="GO:0003700">
    <property type="term" value="F:DNA-binding transcription factor activity"/>
    <property type="evidence" value="ECO:0007669"/>
    <property type="project" value="TreeGrafter"/>
</dbReference>
<sequence>MEKIGRPEAEEQPSPGQQRQAARPALTARDLADLIGVSQSTVSRAFSKGTSVSPKTRAFVLDQAERLGYRPNVIASFLSRRASSIVGVVTADFTSPVYIDMLDRLSVRMQELDIHPLLFNLQAGADAGDQLAVLRQYNIDTVIVISGRISHMSVAKWAADGRQVILMNRDIPDMAIASVRCDNSASSLVADHLYELGLRRVAFVGGPESSAVSAEREQAFVRRVAELGMVLCGREGGREFTHQAGFEETRAVLAARPEAIFYATDRLAIGGLDALAWSGGLSVPGDVSVVGFDNIDMASWPGVQLTTVHHDVPQIVDEAIELLQQIREGREGVRKHLVRGDLVVRATTGPAKR</sequence>